<keyword evidence="2" id="KW-1003">Cell membrane</keyword>
<feature type="transmembrane region" description="Helical" evidence="6">
    <location>
        <begin position="90"/>
        <end position="108"/>
    </location>
</feature>
<keyword evidence="5 6" id="KW-0472">Membrane</keyword>
<evidence type="ECO:0000313" key="9">
    <source>
        <dbReference type="EMBL" id="CAB4869130.1"/>
    </source>
</evidence>
<keyword evidence="4 6" id="KW-1133">Transmembrane helix</keyword>
<organism evidence="8">
    <name type="scientific">freshwater metagenome</name>
    <dbReference type="NCBI Taxonomy" id="449393"/>
    <lineage>
        <taxon>unclassified sequences</taxon>
        <taxon>metagenomes</taxon>
        <taxon>ecological metagenomes</taxon>
    </lineage>
</organism>
<name>A0A6J6UF82_9ZZZZ</name>
<feature type="transmembrane region" description="Helical" evidence="6">
    <location>
        <begin position="321"/>
        <end position="340"/>
    </location>
</feature>
<evidence type="ECO:0000256" key="6">
    <source>
        <dbReference type="SAM" id="Phobius"/>
    </source>
</evidence>
<dbReference type="InterPro" id="IPR001851">
    <property type="entry name" value="ABC_transp_permease"/>
</dbReference>
<dbReference type="GO" id="GO:0022857">
    <property type="term" value="F:transmembrane transporter activity"/>
    <property type="evidence" value="ECO:0007669"/>
    <property type="project" value="InterPro"/>
</dbReference>
<dbReference type="CDD" id="cd06580">
    <property type="entry name" value="TM_PBP1_transp_TpRbsC_like"/>
    <property type="match status" value="1"/>
</dbReference>
<evidence type="ECO:0000313" key="8">
    <source>
        <dbReference type="EMBL" id="CAB4758266.1"/>
    </source>
</evidence>
<feature type="transmembrane region" description="Helical" evidence="6">
    <location>
        <begin position="151"/>
        <end position="171"/>
    </location>
</feature>
<feature type="transmembrane region" description="Helical" evidence="6">
    <location>
        <begin position="61"/>
        <end position="83"/>
    </location>
</feature>
<sequence length="365" mass="38411">MSIPFRFARRLEVNTKRSTSYRISGAIAGLFLSGLLLLITSRNPIRLLGQSLDAIFGSQRGIEGVMVQSIPILMCAIGVALSLRMKVWNIGSDGQFLMGAFAAVGVGIKVDAPHWLLIILMALAASIAGAAWILVPALARAYWGVNEIITTLLLNFVALQLVLWSALGFWRDKKSQVTQSTESVDAVLPRFPGLNSVSIAFIAPLLLAVVLWFVFRSTRVGYEIDMIGGNANAASFAGINVPRRIVTVMLLTGAIAGFGGMLQLTGAPGAQALSGGFSNRFGLSGFIVAALAGASFAGVLVAGLFISAMFYAGIALQTKGLSVYIIFGVYGVVLVGIAVGETMARFRLARVEQPAVTAPAAEVSA</sequence>
<dbReference type="EMBL" id="CAEZYY010000019">
    <property type="protein sequence ID" value="CAB4758266.1"/>
    <property type="molecule type" value="Genomic_DNA"/>
</dbReference>
<evidence type="ECO:0000256" key="1">
    <source>
        <dbReference type="ARBA" id="ARBA00004651"/>
    </source>
</evidence>
<evidence type="ECO:0000256" key="2">
    <source>
        <dbReference type="ARBA" id="ARBA00022475"/>
    </source>
</evidence>
<dbReference type="GO" id="GO:0005886">
    <property type="term" value="C:plasma membrane"/>
    <property type="evidence" value="ECO:0007669"/>
    <property type="project" value="UniProtKB-SubCell"/>
</dbReference>
<dbReference type="Pfam" id="PF02653">
    <property type="entry name" value="BPD_transp_2"/>
    <property type="match status" value="1"/>
</dbReference>
<keyword evidence="3 6" id="KW-0812">Transmembrane</keyword>
<dbReference type="EMBL" id="CAFBLR010000045">
    <property type="protein sequence ID" value="CAB4869130.1"/>
    <property type="molecule type" value="Genomic_DNA"/>
</dbReference>
<dbReference type="AlphaFoldDB" id="A0A6J6UF82"/>
<feature type="transmembrane region" description="Helical" evidence="6">
    <location>
        <begin position="286"/>
        <end position="314"/>
    </location>
</feature>
<dbReference type="EMBL" id="CAEZXX010000028">
    <property type="protein sequence ID" value="CAB4700973.1"/>
    <property type="molecule type" value="Genomic_DNA"/>
</dbReference>
<protein>
    <submittedName>
        <fullName evidence="8">Unannotated protein</fullName>
    </submittedName>
</protein>
<feature type="transmembrane region" description="Helical" evidence="6">
    <location>
        <begin position="114"/>
        <end position="139"/>
    </location>
</feature>
<dbReference type="PANTHER" id="PTHR47089">
    <property type="entry name" value="ABC TRANSPORTER, PERMEASE PROTEIN"/>
    <property type="match status" value="1"/>
</dbReference>
<feature type="transmembrane region" description="Helical" evidence="6">
    <location>
        <begin position="191"/>
        <end position="215"/>
    </location>
</feature>
<feature type="transmembrane region" description="Helical" evidence="6">
    <location>
        <begin position="21"/>
        <end position="41"/>
    </location>
</feature>
<accession>A0A6J6UF82</accession>
<evidence type="ECO:0000256" key="4">
    <source>
        <dbReference type="ARBA" id="ARBA00022989"/>
    </source>
</evidence>
<evidence type="ECO:0000256" key="5">
    <source>
        <dbReference type="ARBA" id="ARBA00023136"/>
    </source>
</evidence>
<comment type="subcellular location">
    <subcellularLocation>
        <location evidence="1">Cell membrane</location>
        <topology evidence="1">Multi-pass membrane protein</topology>
    </subcellularLocation>
</comment>
<gene>
    <name evidence="7" type="ORF">UFOPK2602_00586</name>
    <name evidence="8" type="ORF">UFOPK2806_01469</name>
    <name evidence="9" type="ORF">UFOPK3417_00650</name>
</gene>
<evidence type="ECO:0000256" key="3">
    <source>
        <dbReference type="ARBA" id="ARBA00022692"/>
    </source>
</evidence>
<proteinExistence type="predicted"/>
<dbReference type="PANTHER" id="PTHR47089:SF1">
    <property type="entry name" value="GUANOSINE ABC TRANSPORTER PERMEASE PROTEIN NUPP"/>
    <property type="match status" value="1"/>
</dbReference>
<reference evidence="8" key="1">
    <citation type="submission" date="2020-05" db="EMBL/GenBank/DDBJ databases">
        <authorList>
            <person name="Chiriac C."/>
            <person name="Salcher M."/>
            <person name="Ghai R."/>
            <person name="Kavagutti S V."/>
        </authorList>
    </citation>
    <scope>NUCLEOTIDE SEQUENCE</scope>
</reference>
<feature type="transmembrane region" description="Helical" evidence="6">
    <location>
        <begin position="245"/>
        <end position="266"/>
    </location>
</feature>
<evidence type="ECO:0000313" key="7">
    <source>
        <dbReference type="EMBL" id="CAB4700973.1"/>
    </source>
</evidence>